<dbReference type="Gene3D" id="3.30.70.2970">
    <property type="entry name" value="Protein of unknown function (DUF541), domain 2"/>
    <property type="match status" value="1"/>
</dbReference>
<dbReference type="PANTHER" id="PTHR34387">
    <property type="entry name" value="SLR1258 PROTEIN"/>
    <property type="match status" value="1"/>
</dbReference>
<dbReference type="GO" id="GO:0006974">
    <property type="term" value="P:DNA damage response"/>
    <property type="evidence" value="ECO:0007669"/>
    <property type="project" value="TreeGrafter"/>
</dbReference>
<accession>A0A075I2D8</accession>
<evidence type="ECO:0008006" key="2">
    <source>
        <dbReference type="Google" id="ProtNLM"/>
    </source>
</evidence>
<dbReference type="AlphaFoldDB" id="A0A075I2D8"/>
<name>A0A075I2D8_9ARCH</name>
<proteinExistence type="predicted"/>
<dbReference type="EMBL" id="KF901216">
    <property type="protein sequence ID" value="AIF22771.1"/>
    <property type="molecule type" value="Genomic_DNA"/>
</dbReference>
<evidence type="ECO:0000313" key="1">
    <source>
        <dbReference type="EMBL" id="AIF22771.1"/>
    </source>
</evidence>
<dbReference type="InterPro" id="IPR007497">
    <property type="entry name" value="SIMPL/DUF541"/>
</dbReference>
<sequence>MDNRVNIAVIIGVVFVLAFAVTLTQSENQVESQIVEDEIPDELIYEWLKKYDPSEQTISVSGSATASSSPDTLIIVLGVESEAKTANESLSQNSNSLNSVISSLYNSGISEDDVQTSNFSIYPLYDSIKDSDGNWQQILNGYRVSNILSIQTEKIDSAGDIIDAAVSSGANRVDNVSFQLSDDKLQKISDNLITDAINDATQKAEKALVPLKQKIVGVKSVIIHDNMVPYYDSPMRTSFDGFAESSMKSAPIMSGDEEITTNVSVVFYISQQ</sequence>
<protein>
    <recommendedName>
        <fullName evidence="2">DUF541 domain-containing protein</fullName>
    </recommendedName>
</protein>
<organism evidence="1">
    <name type="scientific">uncultured marine thaumarchaeote SAT1000_10_G06</name>
    <dbReference type="NCBI Taxonomy" id="1456374"/>
    <lineage>
        <taxon>Archaea</taxon>
        <taxon>Nitrososphaerota</taxon>
        <taxon>environmental samples</taxon>
    </lineage>
</organism>
<dbReference type="Gene3D" id="3.30.110.170">
    <property type="entry name" value="Protein of unknown function (DUF541), domain 1"/>
    <property type="match status" value="1"/>
</dbReference>
<reference evidence="1" key="1">
    <citation type="journal article" date="2014" name="Genome Biol. Evol.">
        <title>Pangenome evidence for extensive interdomain horizontal transfer affecting lineage core and shell genes in uncultured planktonic thaumarchaeota and euryarchaeota.</title>
        <authorList>
            <person name="Deschamps P."/>
            <person name="Zivanovic Y."/>
            <person name="Moreira D."/>
            <person name="Rodriguez-Valera F."/>
            <person name="Lopez-Garcia P."/>
        </authorList>
    </citation>
    <scope>NUCLEOTIDE SEQUENCE</scope>
</reference>
<dbReference type="PANTHER" id="PTHR34387:SF2">
    <property type="entry name" value="SLR1258 PROTEIN"/>
    <property type="match status" value="1"/>
</dbReference>
<dbReference type="Pfam" id="PF04402">
    <property type="entry name" value="SIMPL"/>
    <property type="match status" value="1"/>
</dbReference>
<dbReference type="InterPro" id="IPR052022">
    <property type="entry name" value="26kDa_periplasmic_antigen"/>
</dbReference>